<dbReference type="AlphaFoldDB" id="A0AAP2GLU6"/>
<feature type="chain" id="PRO_5042977096" description="T9SS type A sorting domain-containing protein" evidence="1">
    <location>
        <begin position="21"/>
        <end position="187"/>
    </location>
</feature>
<evidence type="ECO:0008006" key="4">
    <source>
        <dbReference type="Google" id="ProtNLM"/>
    </source>
</evidence>
<gene>
    <name evidence="2" type="ORF">KK083_28200</name>
</gene>
<evidence type="ECO:0000256" key="1">
    <source>
        <dbReference type="SAM" id="SignalP"/>
    </source>
</evidence>
<proteinExistence type="predicted"/>
<evidence type="ECO:0000313" key="2">
    <source>
        <dbReference type="EMBL" id="MBT1700806.1"/>
    </source>
</evidence>
<protein>
    <recommendedName>
        <fullName evidence="4">T9SS type A sorting domain-containing protein</fullName>
    </recommendedName>
</protein>
<reference evidence="2 3" key="1">
    <citation type="submission" date="2021-05" db="EMBL/GenBank/DDBJ databases">
        <title>A Polyphasic approach of four new species of the genus Ohtaekwangia: Ohtaekwangia histidinii sp. nov., Ohtaekwangia cretensis sp. nov., Ohtaekwangia indiensis sp. nov., Ohtaekwangia reichenbachii sp. nov. from diverse environment.</title>
        <authorList>
            <person name="Octaviana S."/>
        </authorList>
    </citation>
    <scope>NUCLEOTIDE SEQUENCE [LARGE SCALE GENOMIC DNA]</scope>
    <source>
        <strain evidence="2 3">PWU4</strain>
    </source>
</reference>
<keyword evidence="1" id="KW-0732">Signal</keyword>
<dbReference type="EMBL" id="JAHESF010000048">
    <property type="protein sequence ID" value="MBT1700806.1"/>
    <property type="molecule type" value="Genomic_DNA"/>
</dbReference>
<dbReference type="RefSeq" id="WP_254169494.1">
    <property type="nucleotide sequence ID" value="NZ_JAHESF010000048.1"/>
</dbReference>
<comment type="caution">
    <text evidence="2">The sequence shown here is derived from an EMBL/GenBank/DDBJ whole genome shotgun (WGS) entry which is preliminary data.</text>
</comment>
<accession>A0AAP2GLU6</accession>
<feature type="signal peptide" evidence="1">
    <location>
        <begin position="1"/>
        <end position="20"/>
    </location>
</feature>
<sequence>MKSTMLLLMLSWAVHFHAAADEPTFKVFKISEANAYRVIYANPASGVIKLEIMNDRRQTLYQSVYHATRGIKLPLDLSELQDGKYYVSIRDGKNFFEQEIDHVHETGDFIFHATPLAGDPKKYLISVITPFHTSITLSVYDCNGKTLHQQHSTVRKQNALVLNLAKFTGPFVFELTDATGKKRAVWR</sequence>
<evidence type="ECO:0000313" key="3">
    <source>
        <dbReference type="Proteomes" id="UP001319200"/>
    </source>
</evidence>
<organism evidence="2 3">
    <name type="scientific">Chryseosolibacter histidini</name>
    <dbReference type="NCBI Taxonomy" id="2782349"/>
    <lineage>
        <taxon>Bacteria</taxon>
        <taxon>Pseudomonadati</taxon>
        <taxon>Bacteroidota</taxon>
        <taxon>Cytophagia</taxon>
        <taxon>Cytophagales</taxon>
        <taxon>Chryseotaleaceae</taxon>
        <taxon>Chryseosolibacter</taxon>
    </lineage>
</organism>
<keyword evidence="3" id="KW-1185">Reference proteome</keyword>
<dbReference type="Proteomes" id="UP001319200">
    <property type="component" value="Unassembled WGS sequence"/>
</dbReference>
<name>A0AAP2GLU6_9BACT</name>